<protein>
    <submittedName>
        <fullName evidence="1">16106_t:CDS:1</fullName>
    </submittedName>
</protein>
<organism evidence="1 2">
    <name type="scientific">Gigaspora margarita</name>
    <dbReference type="NCBI Taxonomy" id="4874"/>
    <lineage>
        <taxon>Eukaryota</taxon>
        <taxon>Fungi</taxon>
        <taxon>Fungi incertae sedis</taxon>
        <taxon>Mucoromycota</taxon>
        <taxon>Glomeromycotina</taxon>
        <taxon>Glomeromycetes</taxon>
        <taxon>Diversisporales</taxon>
        <taxon>Gigasporaceae</taxon>
        <taxon>Gigaspora</taxon>
    </lineage>
</organism>
<name>A0ABN7WTF8_GIGMA</name>
<gene>
    <name evidence="1" type="ORF">GMARGA_LOCUS34722</name>
</gene>
<evidence type="ECO:0000313" key="1">
    <source>
        <dbReference type="EMBL" id="CAG8840031.1"/>
    </source>
</evidence>
<dbReference type="EMBL" id="CAJVQB010061855">
    <property type="protein sequence ID" value="CAG8840031.1"/>
    <property type="molecule type" value="Genomic_DNA"/>
</dbReference>
<dbReference type="Proteomes" id="UP000789901">
    <property type="component" value="Unassembled WGS sequence"/>
</dbReference>
<feature type="non-terminal residue" evidence="1">
    <location>
        <position position="1"/>
    </location>
</feature>
<proteinExistence type="predicted"/>
<reference evidence="1 2" key="1">
    <citation type="submission" date="2021-06" db="EMBL/GenBank/DDBJ databases">
        <authorList>
            <person name="Kallberg Y."/>
            <person name="Tangrot J."/>
            <person name="Rosling A."/>
        </authorList>
    </citation>
    <scope>NUCLEOTIDE SEQUENCE [LARGE SCALE GENOMIC DNA]</scope>
    <source>
        <strain evidence="1 2">120-4 pot B 10/14</strain>
    </source>
</reference>
<keyword evidence="2" id="KW-1185">Reference proteome</keyword>
<accession>A0ABN7WTF8</accession>
<evidence type="ECO:0000313" key="2">
    <source>
        <dbReference type="Proteomes" id="UP000789901"/>
    </source>
</evidence>
<comment type="caution">
    <text evidence="1">The sequence shown here is derived from an EMBL/GenBank/DDBJ whole genome shotgun (WGS) entry which is preliminary data.</text>
</comment>
<sequence>VEVPMELKNMFNELTNAQTSYLHHLSKTNNENNKAAFIHYSLIDRLAIQYFQTLRAGPSSESSSFVLHKIDGKQPDIYLRDDILNIEPGNIEITRDSMIQDAVKYDLDTNKSLRENIYEIQYTYDNLPTSKKRKFLI</sequence>